<name>A0ABY9S6Y8_9ACTN</name>
<proteinExistence type="predicted"/>
<reference evidence="1 2" key="1">
    <citation type="submission" date="2023-09" db="EMBL/GenBank/DDBJ databases">
        <title>Complete genome of Streptomyces roseicoloratus T14.</title>
        <authorList>
            <person name="Bashizi T."/>
            <person name="Kim M.-J."/>
            <person name="Lee G."/>
            <person name="Tagele S.B."/>
            <person name="Shin J.-H."/>
        </authorList>
    </citation>
    <scope>NUCLEOTIDE SEQUENCE [LARGE SCALE GENOMIC DNA]</scope>
    <source>
        <strain evidence="1 2">T14</strain>
    </source>
</reference>
<sequence>MRPDPNGPGTSAKPSITNCCRRTSRAPAKLKRLVKLGILTEIDTGSFARKQ</sequence>
<evidence type="ECO:0000313" key="2">
    <source>
        <dbReference type="Proteomes" id="UP001250858"/>
    </source>
</evidence>
<gene>
    <name evidence="1" type="ORF">RGF97_06270</name>
</gene>
<evidence type="ECO:0000313" key="1">
    <source>
        <dbReference type="EMBL" id="WMX49139.1"/>
    </source>
</evidence>
<dbReference type="Proteomes" id="UP001250858">
    <property type="component" value="Chromosome"/>
</dbReference>
<keyword evidence="2" id="KW-1185">Reference proteome</keyword>
<accession>A0ABY9S6Y8</accession>
<organism evidence="1 2">
    <name type="scientific">Streptomyces roseicoloratus</name>
    <dbReference type="NCBI Taxonomy" id="2508722"/>
    <lineage>
        <taxon>Bacteria</taxon>
        <taxon>Bacillati</taxon>
        <taxon>Actinomycetota</taxon>
        <taxon>Actinomycetes</taxon>
        <taxon>Kitasatosporales</taxon>
        <taxon>Streptomycetaceae</taxon>
        <taxon>Streptomyces</taxon>
    </lineage>
</organism>
<dbReference type="EMBL" id="CP133762">
    <property type="protein sequence ID" value="WMX49139.1"/>
    <property type="molecule type" value="Genomic_DNA"/>
</dbReference>
<dbReference type="RefSeq" id="WP_309550316.1">
    <property type="nucleotide sequence ID" value="NZ_CP133762.1"/>
</dbReference>
<protein>
    <submittedName>
        <fullName evidence="1">Uncharacterized protein</fullName>
    </submittedName>
</protein>